<dbReference type="Gene3D" id="1.25.40.10">
    <property type="entry name" value="Tetratricopeptide repeat domain"/>
    <property type="match status" value="1"/>
</dbReference>
<evidence type="ECO:0000313" key="1">
    <source>
        <dbReference type="EMBL" id="KAF2260201.1"/>
    </source>
</evidence>
<feature type="non-terminal residue" evidence="1">
    <location>
        <position position="1"/>
    </location>
</feature>
<proteinExistence type="predicted"/>
<accession>A0A9P4N651</accession>
<dbReference type="AlphaFoldDB" id="A0A9P4N651"/>
<feature type="non-terminal residue" evidence="1">
    <location>
        <position position="74"/>
    </location>
</feature>
<keyword evidence="2" id="KW-1185">Reference proteome</keyword>
<reference evidence="2" key="1">
    <citation type="journal article" date="2020" name="Stud. Mycol.">
        <title>101 Dothideomycetes genomes: A test case for predicting lifestyles and emergence of pathogens.</title>
        <authorList>
            <person name="Haridas S."/>
            <person name="Albert R."/>
            <person name="Binder M."/>
            <person name="Bloem J."/>
            <person name="LaButti K."/>
            <person name="Salamov A."/>
            <person name="Andreopoulos B."/>
            <person name="Baker S."/>
            <person name="Barry K."/>
            <person name="Bills G."/>
            <person name="Bluhm B."/>
            <person name="Cannon C."/>
            <person name="Castanera R."/>
            <person name="Culley D."/>
            <person name="Daum C."/>
            <person name="Ezra D."/>
            <person name="Gonzalez J."/>
            <person name="Henrissat B."/>
            <person name="Kuo A."/>
            <person name="Liang C."/>
            <person name="Lipzen A."/>
            <person name="Lutzoni F."/>
            <person name="Magnuson J."/>
            <person name="Mondo S."/>
            <person name="Nolan M."/>
            <person name="Ohm R."/>
            <person name="Pangilinan J."/>
            <person name="Park H.-J."/>
            <person name="Ramirez L."/>
            <person name="Alfaro M."/>
            <person name="Sun H."/>
            <person name="Tritt A."/>
            <person name="Yoshinaga Y."/>
            <person name="Zwiers L.-H."/>
            <person name="Turgeon B."/>
            <person name="Goodwin S."/>
            <person name="Spatafora J."/>
            <person name="Crous P."/>
            <person name="Grigoriev I."/>
        </authorList>
    </citation>
    <scope>NUCLEOTIDE SEQUENCE [LARGE SCALE GENOMIC DNA]</scope>
    <source>
        <strain evidence="2">CBS 304.66</strain>
    </source>
</reference>
<organism evidence="1 2">
    <name type="scientific">Lojkania enalia</name>
    <dbReference type="NCBI Taxonomy" id="147567"/>
    <lineage>
        <taxon>Eukaryota</taxon>
        <taxon>Fungi</taxon>
        <taxon>Dikarya</taxon>
        <taxon>Ascomycota</taxon>
        <taxon>Pezizomycotina</taxon>
        <taxon>Dothideomycetes</taxon>
        <taxon>Pleosporomycetidae</taxon>
        <taxon>Pleosporales</taxon>
        <taxon>Pleosporales incertae sedis</taxon>
        <taxon>Lojkania</taxon>
    </lineage>
</organism>
<evidence type="ECO:0008006" key="3">
    <source>
        <dbReference type="Google" id="ProtNLM"/>
    </source>
</evidence>
<protein>
    <recommendedName>
        <fullName evidence="3">Tetratricopeptide repeat protein</fullName>
    </recommendedName>
</protein>
<evidence type="ECO:0000313" key="2">
    <source>
        <dbReference type="Proteomes" id="UP000800093"/>
    </source>
</evidence>
<name>A0A9P4N651_9PLEO</name>
<dbReference type="EMBL" id="ML986687">
    <property type="protein sequence ID" value="KAF2260201.1"/>
    <property type="molecule type" value="Genomic_DNA"/>
</dbReference>
<dbReference type="InterPro" id="IPR011990">
    <property type="entry name" value="TPR-like_helical_dom_sf"/>
</dbReference>
<gene>
    <name evidence="1" type="ORF">CC78DRAFT_429115</name>
</gene>
<dbReference type="OrthoDB" id="9991317at2759"/>
<sequence>EEAIDTARRAIGSAPADHPDRATYLKNLSDKLGRRYERLSALVDLEEAIMVARQAVNLTPSDHTNRSTRLDSLG</sequence>
<dbReference type="Proteomes" id="UP000800093">
    <property type="component" value="Unassembled WGS sequence"/>
</dbReference>
<comment type="caution">
    <text evidence="1">The sequence shown here is derived from an EMBL/GenBank/DDBJ whole genome shotgun (WGS) entry which is preliminary data.</text>
</comment>